<dbReference type="RefSeq" id="WP_053042844.1">
    <property type="nucleotide sequence ID" value="NZ_CP059735.1"/>
</dbReference>
<dbReference type="Pfam" id="PF01618">
    <property type="entry name" value="MotA_ExbB"/>
    <property type="match status" value="1"/>
</dbReference>
<name>A0AAF0C5I5_9GAMM</name>
<reference evidence="9 10" key="2">
    <citation type="journal article" date="2022" name="Mar. Drugs">
        <title>Bioassay-Guided Fractionation Leads to the Detection of Cholic Acid Generated by the Rare Thalassomonas sp.</title>
        <authorList>
            <person name="Pheiffer F."/>
            <person name="Schneider Y.K."/>
            <person name="Hansen E.H."/>
            <person name="Andersen J.H."/>
            <person name="Isaksson J."/>
            <person name="Busche T."/>
            <person name="R C."/>
            <person name="Kalinowski J."/>
            <person name="Zyl L.V."/>
            <person name="Trindade M."/>
        </authorList>
    </citation>
    <scope>NUCLEOTIDE SEQUENCE [LARGE SCALE GENOMIC DNA]</scope>
    <source>
        <strain evidence="9 10">A5K-106</strain>
    </source>
</reference>
<accession>A0AAF0C5I5</accession>
<comment type="subcellular location">
    <subcellularLocation>
        <location evidence="1">Cell membrane</location>
        <topology evidence="1">Multi-pass membrane protein</topology>
    </subcellularLocation>
    <subcellularLocation>
        <location evidence="6">Membrane</location>
        <topology evidence="6">Multi-pass membrane protein</topology>
    </subcellularLocation>
</comment>
<feature type="transmembrane region" description="Helical" evidence="7">
    <location>
        <begin position="102"/>
        <end position="122"/>
    </location>
</feature>
<evidence type="ECO:0000256" key="3">
    <source>
        <dbReference type="ARBA" id="ARBA00022692"/>
    </source>
</evidence>
<reference evidence="9 10" key="1">
    <citation type="journal article" date="2015" name="Genome Announc.">
        <title>Draft Genome Sequences of Marine Isolates of Thalassomonas viridans and Thalassomonas actiniarum.</title>
        <authorList>
            <person name="Olonade I."/>
            <person name="van Zyl L.J."/>
            <person name="Trindade M."/>
        </authorList>
    </citation>
    <scope>NUCLEOTIDE SEQUENCE [LARGE SCALE GENOMIC DNA]</scope>
    <source>
        <strain evidence="9 10">A5K-106</strain>
    </source>
</reference>
<evidence type="ECO:0000256" key="5">
    <source>
        <dbReference type="ARBA" id="ARBA00023136"/>
    </source>
</evidence>
<keyword evidence="3 7" id="KW-0812">Transmembrane</keyword>
<feature type="transmembrane region" description="Helical" evidence="7">
    <location>
        <begin position="134"/>
        <end position="153"/>
    </location>
</feature>
<organism evidence="9 10">
    <name type="scientific">Thalassomonas actiniarum</name>
    <dbReference type="NCBI Taxonomy" id="485447"/>
    <lineage>
        <taxon>Bacteria</taxon>
        <taxon>Pseudomonadati</taxon>
        <taxon>Pseudomonadota</taxon>
        <taxon>Gammaproteobacteria</taxon>
        <taxon>Alteromonadales</taxon>
        <taxon>Colwelliaceae</taxon>
        <taxon>Thalassomonas</taxon>
    </lineage>
</organism>
<feature type="transmembrane region" description="Helical" evidence="7">
    <location>
        <begin position="20"/>
        <end position="40"/>
    </location>
</feature>
<dbReference type="Proteomes" id="UP000032568">
    <property type="component" value="Chromosome"/>
</dbReference>
<sequence length="176" mass="19670">MNIQSLENIMAQLSHLLMTPVILIIVALLIYAIYALGGFFGQYSLRKKYAPIYTMQVQTGQTDWLKGYPVHNYFVNNPEASEDELEVYALKNLETLRIVTRIAPMLGLIATMIPMGPALQALADGNIQGISENLIIAFAAVIWGLVIASLTFWPASVKKRWCADELINIRKLKGRC</sequence>
<dbReference type="GO" id="GO:0015031">
    <property type="term" value="P:protein transport"/>
    <property type="evidence" value="ECO:0007669"/>
    <property type="project" value="UniProtKB-KW"/>
</dbReference>
<dbReference type="GO" id="GO:0005886">
    <property type="term" value="C:plasma membrane"/>
    <property type="evidence" value="ECO:0007669"/>
    <property type="project" value="UniProtKB-SubCell"/>
</dbReference>
<keyword evidence="4 7" id="KW-1133">Transmembrane helix</keyword>
<dbReference type="KEGG" id="tact:SG35_011100"/>
<evidence type="ECO:0000259" key="8">
    <source>
        <dbReference type="Pfam" id="PF01618"/>
    </source>
</evidence>
<feature type="domain" description="MotA/TolQ/ExbB proton channel" evidence="8">
    <location>
        <begin position="89"/>
        <end position="158"/>
    </location>
</feature>
<comment type="similarity">
    <text evidence="6">Belongs to the exbB/tolQ family.</text>
</comment>
<evidence type="ECO:0000256" key="7">
    <source>
        <dbReference type="SAM" id="Phobius"/>
    </source>
</evidence>
<evidence type="ECO:0000256" key="4">
    <source>
        <dbReference type="ARBA" id="ARBA00022989"/>
    </source>
</evidence>
<evidence type="ECO:0000256" key="1">
    <source>
        <dbReference type="ARBA" id="ARBA00004651"/>
    </source>
</evidence>
<keyword evidence="5 7" id="KW-0472">Membrane</keyword>
<evidence type="ECO:0000313" key="10">
    <source>
        <dbReference type="Proteomes" id="UP000032568"/>
    </source>
</evidence>
<evidence type="ECO:0000313" key="9">
    <source>
        <dbReference type="EMBL" id="WDE01126.1"/>
    </source>
</evidence>
<gene>
    <name evidence="9" type="ORF">SG35_011100</name>
</gene>
<protein>
    <submittedName>
        <fullName evidence="9">MotA/TolQ/ExbB proton channel family protein</fullName>
    </submittedName>
</protein>
<keyword evidence="2" id="KW-1003">Cell membrane</keyword>
<keyword evidence="6" id="KW-0813">Transport</keyword>
<dbReference type="InterPro" id="IPR002898">
    <property type="entry name" value="MotA_ExbB_proton_chnl"/>
</dbReference>
<proteinExistence type="inferred from homology"/>
<keyword evidence="10" id="KW-1185">Reference proteome</keyword>
<evidence type="ECO:0000256" key="2">
    <source>
        <dbReference type="ARBA" id="ARBA00022475"/>
    </source>
</evidence>
<dbReference type="EMBL" id="CP059735">
    <property type="protein sequence ID" value="WDE01126.1"/>
    <property type="molecule type" value="Genomic_DNA"/>
</dbReference>
<keyword evidence="6" id="KW-0653">Protein transport</keyword>
<evidence type="ECO:0000256" key="6">
    <source>
        <dbReference type="RuleBase" id="RU004057"/>
    </source>
</evidence>
<dbReference type="AlphaFoldDB" id="A0AAF0C5I5"/>